<dbReference type="OrthoDB" id="10052040at2759"/>
<evidence type="ECO:0000313" key="5">
    <source>
        <dbReference type="RefSeq" id="XP_054946376.1"/>
    </source>
</evidence>
<dbReference type="KEGG" id="pcad:102988223"/>
<keyword evidence="3" id="KW-0143">Chaperone</keyword>
<gene>
    <name evidence="5" type="primary">CCT6B</name>
</gene>
<keyword evidence="2" id="KW-0067">ATP-binding</keyword>
<dbReference type="AlphaFoldDB" id="A0A9W2X4K5"/>
<sequence length="101" mass="11345">MAKEQLFRQKVLAQNSGYDLQETVVKVQVEHSESKQPVGIDLNTGEPMVAADAGVWDNYCVKKQLLHSCTVIATNVLLVDEIMRAEHRLRMRRLSGHGSRA</sequence>
<dbReference type="GeneID" id="102988223"/>
<dbReference type="Proteomes" id="UP000248484">
    <property type="component" value="Chromosome 14"/>
</dbReference>
<dbReference type="Gene3D" id="1.10.560.10">
    <property type="entry name" value="GroEL-like equatorial domain"/>
    <property type="match status" value="1"/>
</dbReference>
<reference evidence="5" key="1">
    <citation type="submission" date="2025-08" db="UniProtKB">
        <authorList>
            <consortium name="RefSeq"/>
        </authorList>
    </citation>
    <scope>IDENTIFICATION</scope>
    <source>
        <tissue evidence="5">Muscle</tissue>
    </source>
</reference>
<dbReference type="GO" id="GO:0005832">
    <property type="term" value="C:chaperonin-containing T-complex"/>
    <property type="evidence" value="ECO:0007669"/>
    <property type="project" value="UniProtKB-ARBA"/>
</dbReference>
<dbReference type="FunFam" id="1.10.560.10:FF:000038">
    <property type="entry name" value="Chaperonin containing TCP1 subunit 6B"/>
    <property type="match status" value="1"/>
</dbReference>
<dbReference type="SUPFAM" id="SSF48592">
    <property type="entry name" value="GroEL equatorial domain-like"/>
    <property type="match status" value="1"/>
</dbReference>
<proteinExistence type="predicted"/>
<evidence type="ECO:0000256" key="3">
    <source>
        <dbReference type="ARBA" id="ARBA00023186"/>
    </source>
</evidence>
<keyword evidence="4" id="KW-1185">Reference proteome</keyword>
<dbReference type="InterPro" id="IPR017998">
    <property type="entry name" value="Chaperone_TCP-1"/>
</dbReference>
<keyword evidence="1" id="KW-0547">Nucleotide-binding</keyword>
<dbReference type="RefSeq" id="XP_054946376.1">
    <property type="nucleotide sequence ID" value="XM_055090401.1"/>
</dbReference>
<dbReference type="GO" id="GO:0005524">
    <property type="term" value="F:ATP binding"/>
    <property type="evidence" value="ECO:0007669"/>
    <property type="project" value="UniProtKB-KW"/>
</dbReference>
<evidence type="ECO:0000256" key="1">
    <source>
        <dbReference type="ARBA" id="ARBA00022741"/>
    </source>
</evidence>
<dbReference type="CTD" id="10693"/>
<organism evidence="4 5">
    <name type="scientific">Physeter macrocephalus</name>
    <name type="common">Sperm whale</name>
    <name type="synonym">Physeter catodon</name>
    <dbReference type="NCBI Taxonomy" id="9755"/>
    <lineage>
        <taxon>Eukaryota</taxon>
        <taxon>Metazoa</taxon>
        <taxon>Chordata</taxon>
        <taxon>Craniata</taxon>
        <taxon>Vertebrata</taxon>
        <taxon>Euteleostomi</taxon>
        <taxon>Mammalia</taxon>
        <taxon>Eutheria</taxon>
        <taxon>Laurasiatheria</taxon>
        <taxon>Artiodactyla</taxon>
        <taxon>Whippomorpha</taxon>
        <taxon>Cetacea</taxon>
        <taxon>Odontoceti</taxon>
        <taxon>Physeteridae</taxon>
        <taxon>Physeter</taxon>
    </lineage>
</organism>
<evidence type="ECO:0000313" key="4">
    <source>
        <dbReference type="Proteomes" id="UP000248484"/>
    </source>
</evidence>
<dbReference type="Pfam" id="PF00118">
    <property type="entry name" value="Cpn60_TCP1"/>
    <property type="match status" value="1"/>
</dbReference>
<name>A0A9W2X4K5_PHYMC</name>
<protein>
    <submittedName>
        <fullName evidence="5">T-complex protein 1 subunit zeta-2</fullName>
    </submittedName>
</protein>
<dbReference type="InterPro" id="IPR002423">
    <property type="entry name" value="Cpn60/GroEL/TCP-1"/>
</dbReference>
<dbReference type="GO" id="GO:0140662">
    <property type="term" value="F:ATP-dependent protein folding chaperone"/>
    <property type="evidence" value="ECO:0007669"/>
    <property type="project" value="InterPro"/>
</dbReference>
<accession>A0A9W2X4K5</accession>
<dbReference type="PANTHER" id="PTHR11353">
    <property type="entry name" value="CHAPERONIN"/>
    <property type="match status" value="1"/>
</dbReference>
<dbReference type="InterPro" id="IPR027413">
    <property type="entry name" value="GROEL-like_equatorial_sf"/>
</dbReference>
<evidence type="ECO:0000256" key="2">
    <source>
        <dbReference type="ARBA" id="ARBA00022840"/>
    </source>
</evidence>